<dbReference type="Pfam" id="PF07998">
    <property type="entry name" value="Peptidase_M54"/>
    <property type="match status" value="1"/>
</dbReference>
<evidence type="ECO:0000313" key="9">
    <source>
        <dbReference type="Proteomes" id="UP001165121"/>
    </source>
</evidence>
<accession>A0A9W6XTZ2</accession>
<dbReference type="GO" id="GO:0046872">
    <property type="term" value="F:metal ion binding"/>
    <property type="evidence" value="ECO:0007669"/>
    <property type="project" value="UniProtKB-KW"/>
</dbReference>
<reference evidence="8" key="1">
    <citation type="submission" date="2023-04" db="EMBL/GenBank/DDBJ databases">
        <title>Phytophthora fragariaefolia NBRC 109709.</title>
        <authorList>
            <person name="Ichikawa N."/>
            <person name="Sato H."/>
            <person name="Tonouchi N."/>
        </authorList>
    </citation>
    <scope>NUCLEOTIDE SEQUENCE</scope>
    <source>
        <strain evidence="8">NBRC 109709</strain>
    </source>
</reference>
<dbReference type="EMBL" id="BSXT01002055">
    <property type="protein sequence ID" value="GMF46928.1"/>
    <property type="molecule type" value="Genomic_DNA"/>
</dbReference>
<evidence type="ECO:0000256" key="1">
    <source>
        <dbReference type="ARBA" id="ARBA00001947"/>
    </source>
</evidence>
<dbReference type="PANTHER" id="PTHR15910:SF1">
    <property type="entry name" value="ARCHAEMETZINCIN-2"/>
    <property type="match status" value="1"/>
</dbReference>
<dbReference type="GO" id="GO:0006508">
    <property type="term" value="P:proteolysis"/>
    <property type="evidence" value="ECO:0007669"/>
    <property type="project" value="UniProtKB-KW"/>
</dbReference>
<dbReference type="InterPro" id="IPR024079">
    <property type="entry name" value="MetalloPept_cat_dom_sf"/>
</dbReference>
<evidence type="ECO:0000256" key="4">
    <source>
        <dbReference type="ARBA" id="ARBA00022801"/>
    </source>
</evidence>
<dbReference type="PANTHER" id="PTHR15910">
    <property type="entry name" value="ARCHAEMETZINCIN"/>
    <property type="match status" value="1"/>
</dbReference>
<organism evidence="8 9">
    <name type="scientific">Phytophthora fragariaefolia</name>
    <dbReference type="NCBI Taxonomy" id="1490495"/>
    <lineage>
        <taxon>Eukaryota</taxon>
        <taxon>Sar</taxon>
        <taxon>Stramenopiles</taxon>
        <taxon>Oomycota</taxon>
        <taxon>Peronosporomycetes</taxon>
        <taxon>Peronosporales</taxon>
        <taxon>Peronosporaceae</taxon>
        <taxon>Phytophthora</taxon>
    </lineage>
</organism>
<dbReference type="SUPFAM" id="SSF55486">
    <property type="entry name" value="Metalloproteases ('zincins'), catalytic domain"/>
    <property type="match status" value="1"/>
</dbReference>
<comment type="cofactor">
    <cofactor evidence="1">
        <name>Zn(2+)</name>
        <dbReference type="ChEBI" id="CHEBI:29105"/>
    </cofactor>
</comment>
<dbReference type="Gene3D" id="3.40.390.10">
    <property type="entry name" value="Collagenase (Catalytic Domain)"/>
    <property type="match status" value="1"/>
</dbReference>
<evidence type="ECO:0000256" key="6">
    <source>
        <dbReference type="ARBA" id="ARBA00023049"/>
    </source>
</evidence>
<dbReference type="OrthoDB" id="2365600at2759"/>
<protein>
    <submittedName>
        <fullName evidence="8">Unnamed protein product</fullName>
    </submittedName>
</protein>
<keyword evidence="3" id="KW-0479">Metal-binding</keyword>
<feature type="region of interest" description="Disordered" evidence="7">
    <location>
        <begin position="16"/>
        <end position="51"/>
    </location>
</feature>
<comment type="caution">
    <text evidence="8">The sequence shown here is derived from an EMBL/GenBank/DDBJ whole genome shotgun (WGS) entry which is preliminary data.</text>
</comment>
<evidence type="ECO:0000256" key="5">
    <source>
        <dbReference type="ARBA" id="ARBA00022833"/>
    </source>
</evidence>
<dbReference type="InterPro" id="IPR012962">
    <property type="entry name" value="Pept_M54_archaemetzincn"/>
</dbReference>
<dbReference type="CDD" id="cd11375">
    <property type="entry name" value="Peptidase_M54"/>
    <property type="match status" value="1"/>
</dbReference>
<keyword evidence="5" id="KW-0862">Zinc</keyword>
<keyword evidence="4" id="KW-0378">Hydrolase</keyword>
<dbReference type="AlphaFoldDB" id="A0A9W6XTZ2"/>
<proteinExistence type="predicted"/>
<keyword evidence="9" id="KW-1185">Reference proteome</keyword>
<evidence type="ECO:0000256" key="2">
    <source>
        <dbReference type="ARBA" id="ARBA00022670"/>
    </source>
</evidence>
<keyword evidence="6" id="KW-0482">Metalloprotease</keyword>
<evidence type="ECO:0000256" key="3">
    <source>
        <dbReference type="ARBA" id="ARBA00022723"/>
    </source>
</evidence>
<keyword evidence="2" id="KW-0645">Protease</keyword>
<sequence length="448" mass="48940">MKSPCAHAQLCLGPSSHAQSAGYKRRTARQLAAAARPSGRALKSKSQENAPREAWAFPAPLILPGDDLSWDPKYDPQSLKSWLQEPERNLVTDERKMVYVVPVPSVAATVNHMTEWIQPKASRQSTEEVIPRPDPKDVVDYLAAFYTNLPVKLLSKPKLQFTSWDDGRPSRKRSKVSYVALSIGHEAVRIRARPSSDGIFGGQLNLEDILDAAIAMLPSDAYALLLLMDHDLYEEEDNDFCCGRAYGGSRVAVVSSARYNPALDTLQAVEVEHAWPASHCQLYVDSCVRNAENDGASSMKKAKTAMKEEVAVSHSVSAIQAAVEAFSSVPASSQSNAAQWLARVCRTASHELGHCFGMDHCVYYACSMQGSAGLSEDARQPPYICPVDLAKMLRATGADPGQRYKALLTFCSRFEGQERTFAAFAAWLTYMISSSTIGSSGKPIDVSS</sequence>
<dbReference type="GO" id="GO:0008237">
    <property type="term" value="F:metallopeptidase activity"/>
    <property type="evidence" value="ECO:0007669"/>
    <property type="project" value="UniProtKB-KW"/>
</dbReference>
<evidence type="ECO:0000256" key="7">
    <source>
        <dbReference type="SAM" id="MobiDB-lite"/>
    </source>
</evidence>
<evidence type="ECO:0000313" key="8">
    <source>
        <dbReference type="EMBL" id="GMF46928.1"/>
    </source>
</evidence>
<dbReference type="Proteomes" id="UP001165121">
    <property type="component" value="Unassembled WGS sequence"/>
</dbReference>
<gene>
    <name evidence="8" type="ORF">Pfra01_001748700</name>
</gene>
<name>A0A9W6XTZ2_9STRA</name>